<sequence>MRPIKFKVFEENNIYSDKKCIKLDLDMEGLENVFTTEIDGLEYELLTMLPELVNHQCCTNEDSGLAHKLNRGIQLHHLCGHIALAVQDRAGINVGFCSQSRCCTSNCYTIYEYKYKNSGIEAGRIAVDVINYFTGDDLFDLDFRLEILKEMFETEQSAVVTFI</sequence>
<dbReference type="EC" id="6.3.2.30" evidence="2"/>
<dbReference type="EC" id="6.3.2.29" evidence="2"/>
<proteinExistence type="predicted"/>
<evidence type="ECO:0000259" key="1">
    <source>
        <dbReference type="Pfam" id="PF18921"/>
    </source>
</evidence>
<keyword evidence="3" id="KW-1185">Reference proteome</keyword>
<evidence type="ECO:0000313" key="2">
    <source>
        <dbReference type="EMBL" id="OPJ58059.1"/>
    </source>
</evidence>
<name>A0A1V4IDR5_9CLOT</name>
<keyword evidence="2" id="KW-0436">Ligase</keyword>
<accession>A0A1V4IDR5</accession>
<dbReference type="Pfam" id="PF18921">
    <property type="entry name" value="Cyanophycin_syn"/>
    <property type="match status" value="1"/>
</dbReference>
<comment type="caution">
    <text evidence="2">The sequence shown here is derived from an EMBL/GenBank/DDBJ whole genome shotgun (WGS) entry which is preliminary data.</text>
</comment>
<dbReference type="AlphaFoldDB" id="A0A1V4IDR5"/>
<dbReference type="GO" id="GO:0071161">
    <property type="term" value="F:cyanophycin synthetase activity (L-arginine-adding)"/>
    <property type="evidence" value="ECO:0007669"/>
    <property type="project" value="UniProtKB-EC"/>
</dbReference>
<protein>
    <submittedName>
        <fullName evidence="2">Cyanophycin synthetase</fullName>
        <ecNumber evidence="2">6.3.2.29</ecNumber>
        <ecNumber evidence="2">6.3.2.30</ecNumber>
    </submittedName>
</protein>
<dbReference type="InterPro" id="IPR044019">
    <property type="entry name" value="Cyanophycin_syn_N"/>
</dbReference>
<evidence type="ECO:0000313" key="3">
    <source>
        <dbReference type="Proteomes" id="UP000190080"/>
    </source>
</evidence>
<dbReference type="RefSeq" id="WP_079427434.1">
    <property type="nucleotide sequence ID" value="NZ_MZGV01000065.1"/>
</dbReference>
<reference evidence="2 3" key="1">
    <citation type="submission" date="2017-03" db="EMBL/GenBank/DDBJ databases">
        <title>Genome sequence of Clostridium oryzae DSM 28571.</title>
        <authorList>
            <person name="Poehlein A."/>
            <person name="Daniel R."/>
        </authorList>
    </citation>
    <scope>NUCLEOTIDE SEQUENCE [LARGE SCALE GENOMIC DNA]</scope>
    <source>
        <strain evidence="2 3">DSM 28571</strain>
    </source>
</reference>
<feature type="domain" description="Cyanophycin synthase-like N-terminal" evidence="1">
    <location>
        <begin position="22"/>
        <end position="132"/>
    </location>
</feature>
<dbReference type="STRING" id="1450648.CLORY_38010"/>
<gene>
    <name evidence="2" type="primary">cphA_2</name>
    <name evidence="2" type="ORF">CLORY_38010</name>
</gene>
<dbReference type="Proteomes" id="UP000190080">
    <property type="component" value="Unassembled WGS sequence"/>
</dbReference>
<dbReference type="EMBL" id="MZGV01000065">
    <property type="protein sequence ID" value="OPJ58059.1"/>
    <property type="molecule type" value="Genomic_DNA"/>
</dbReference>
<dbReference type="OrthoDB" id="9803907at2"/>
<dbReference type="GO" id="GO:0071160">
    <property type="term" value="F:cyanophycin synthetase activity (L-aspartate-adding)"/>
    <property type="evidence" value="ECO:0007669"/>
    <property type="project" value="UniProtKB-EC"/>
</dbReference>
<organism evidence="2 3">
    <name type="scientific">Clostridium oryzae</name>
    <dbReference type="NCBI Taxonomy" id="1450648"/>
    <lineage>
        <taxon>Bacteria</taxon>
        <taxon>Bacillati</taxon>
        <taxon>Bacillota</taxon>
        <taxon>Clostridia</taxon>
        <taxon>Eubacteriales</taxon>
        <taxon>Clostridiaceae</taxon>
        <taxon>Clostridium</taxon>
    </lineage>
</organism>